<dbReference type="RefSeq" id="WP_225270246.1">
    <property type="nucleotide sequence ID" value="NZ_CP084058.1"/>
</dbReference>
<keyword evidence="1" id="KW-0812">Transmembrane</keyword>
<name>A0A1M4DW79_9ACTN</name>
<evidence type="ECO:0000259" key="3">
    <source>
        <dbReference type="Pfam" id="PF13006"/>
    </source>
</evidence>
<dbReference type="EMBL" id="LT559118">
    <property type="protein sequence ID" value="SBO90819.1"/>
    <property type="molecule type" value="Genomic_DNA"/>
</dbReference>
<organism evidence="4">
    <name type="scientific">Nonomuraea gerenzanensis</name>
    <dbReference type="NCBI Taxonomy" id="93944"/>
    <lineage>
        <taxon>Bacteria</taxon>
        <taxon>Bacillati</taxon>
        <taxon>Actinomycetota</taxon>
        <taxon>Actinomycetes</taxon>
        <taxon>Streptosporangiales</taxon>
        <taxon>Streptosporangiaceae</taxon>
        <taxon>Nonomuraea</taxon>
    </lineage>
</organism>
<dbReference type="InterPro" id="IPR047952">
    <property type="entry name" value="Transpos_IS4"/>
</dbReference>
<evidence type="ECO:0000259" key="2">
    <source>
        <dbReference type="Pfam" id="PF01609"/>
    </source>
</evidence>
<keyword evidence="1" id="KW-1133">Transmembrane helix</keyword>
<dbReference type="GO" id="GO:0006313">
    <property type="term" value="P:DNA transposition"/>
    <property type="evidence" value="ECO:0007669"/>
    <property type="project" value="InterPro"/>
</dbReference>
<dbReference type="NCBIfam" id="NF033592">
    <property type="entry name" value="transpos_IS4_1"/>
    <property type="match status" value="1"/>
</dbReference>
<dbReference type="GO" id="GO:0003677">
    <property type="term" value="F:DNA binding"/>
    <property type="evidence" value="ECO:0007669"/>
    <property type="project" value="InterPro"/>
</dbReference>
<protein>
    <submittedName>
        <fullName evidence="4">Transposase, IS4</fullName>
    </submittedName>
</protein>
<reference evidence="4" key="1">
    <citation type="submission" date="2016-04" db="EMBL/GenBank/DDBJ databases">
        <authorList>
            <person name="Evans L.H."/>
            <person name="Alamgir A."/>
            <person name="Owens N."/>
            <person name="Weber N.D."/>
            <person name="Virtaneva K."/>
            <person name="Barbian K."/>
            <person name="Babar A."/>
            <person name="Rosenke K."/>
        </authorList>
    </citation>
    <scope>NUCLEOTIDE SEQUENCE</scope>
    <source>
        <strain evidence="4">Nono1</strain>
    </source>
</reference>
<sequence>MSRQSARSALARAISTVTSTTRTAAGVFAPGHLGELTQIIPFEMVDEVLAEAGTVERRLRDLPSRVVVYLLLAAGLFAGLGYRQVWARLVSGLAVPGVAPSSSALAQARRRVGVAPLKALFELLAGPSAGALRWRGLLVCAMDGTTMSVPDSPANLTRYGHQSGSHGGSGYPLVRLLAVVVCGTRTLLAATFGPFKTGETSYAPALFSCLHPGMILLADRNFAVKSLITAIAGTGADLLIRCKAGRALPRLATLPDGSWASVLGGVPIRVIDAHLTITLSGSSRRTVHYRLITSLLDQRRYPARDLVVLYHQRWEIETVYLELKSTILGGRVLRARTPQGVDQEIYALLTAYQVLRLAMADATAACPAITDDRASFSIALHTARDQIIRAAGILAGTTIDLLGRIGRAVLAAPLPARRARISPRIVKRAISKHRAKGQVDRTNHRAAITTEILTQPQLTAAASP</sequence>
<keyword evidence="1" id="KW-0472">Membrane</keyword>
<feature type="transmembrane region" description="Helical" evidence="1">
    <location>
        <begin position="66"/>
        <end position="86"/>
    </location>
</feature>
<dbReference type="PANTHER" id="PTHR37529">
    <property type="entry name" value="TRANSPOSASE INSG FOR INSERTION SEQUENCE ELEMENT IS4-RELATED"/>
    <property type="match status" value="1"/>
</dbReference>
<dbReference type="Pfam" id="PF01609">
    <property type="entry name" value="DDE_Tnp_1"/>
    <property type="match status" value="1"/>
</dbReference>
<accession>A0A1M4DW79</accession>
<dbReference type="InterPro" id="IPR012337">
    <property type="entry name" value="RNaseH-like_sf"/>
</dbReference>
<dbReference type="GO" id="GO:0004803">
    <property type="term" value="F:transposase activity"/>
    <property type="evidence" value="ECO:0007669"/>
    <property type="project" value="InterPro"/>
</dbReference>
<dbReference type="PANTHER" id="PTHR37529:SF1">
    <property type="entry name" value="TRANSPOSASE INSG FOR INSERTION SEQUENCE ELEMENT IS4-RELATED"/>
    <property type="match status" value="1"/>
</dbReference>
<proteinExistence type="predicted"/>
<feature type="domain" description="Transposase IS4 N-terminal" evidence="3">
    <location>
        <begin position="31"/>
        <end position="122"/>
    </location>
</feature>
<dbReference type="InterPro" id="IPR002559">
    <property type="entry name" value="Transposase_11"/>
</dbReference>
<dbReference type="InterPro" id="IPR024473">
    <property type="entry name" value="Transposases_IS4_N"/>
</dbReference>
<evidence type="ECO:0000256" key="1">
    <source>
        <dbReference type="SAM" id="Phobius"/>
    </source>
</evidence>
<dbReference type="Pfam" id="PF13006">
    <property type="entry name" value="Nterm_IS4"/>
    <property type="match status" value="1"/>
</dbReference>
<feature type="domain" description="Transposase IS4-like" evidence="2">
    <location>
        <begin position="136"/>
        <end position="352"/>
    </location>
</feature>
<gene>
    <name evidence="4" type="ORF">BN4615_P333</name>
</gene>
<dbReference type="AlphaFoldDB" id="A0A1M4DW79"/>
<evidence type="ECO:0000313" key="4">
    <source>
        <dbReference type="EMBL" id="SBO90819.1"/>
    </source>
</evidence>
<dbReference type="SUPFAM" id="SSF53098">
    <property type="entry name" value="Ribonuclease H-like"/>
    <property type="match status" value="1"/>
</dbReference>